<feature type="transmembrane region" description="Helical" evidence="1">
    <location>
        <begin position="135"/>
        <end position="154"/>
    </location>
</feature>
<reference evidence="2 3" key="1">
    <citation type="submission" date="2020-07" db="EMBL/GenBank/DDBJ databases">
        <title>Halosimplex litoreum sp. nov. and Halosimplex rubrum sp. nov., isolated from different salt environments.</title>
        <authorList>
            <person name="Cui H."/>
        </authorList>
    </citation>
    <scope>NUCLEOTIDE SEQUENCE [LARGE SCALE GENOMIC DNA]</scope>
    <source>
        <strain evidence="2 3">R2</strain>
    </source>
</reference>
<dbReference type="OrthoDB" id="204725at2157"/>
<protein>
    <recommendedName>
        <fullName evidence="4">Yip1 domain-containing protein</fullName>
    </recommendedName>
</protein>
<evidence type="ECO:0000313" key="3">
    <source>
        <dbReference type="Proteomes" id="UP000509346"/>
    </source>
</evidence>
<proteinExistence type="predicted"/>
<dbReference type="KEGG" id="hpel:HZS54_06910"/>
<gene>
    <name evidence="2" type="ORF">HZS54_06910</name>
</gene>
<dbReference type="EMBL" id="CP058909">
    <property type="protein sequence ID" value="QLH81371.1"/>
    <property type="molecule type" value="Genomic_DNA"/>
</dbReference>
<dbReference type="GeneID" id="56082305"/>
<accession>A0A7D5T2Q7</accession>
<keyword evidence="3" id="KW-1185">Reference proteome</keyword>
<sequence>MAVRGIGAVVRGAFDAVIRPHRFVEFQTDSYATSRLGMVRQMGSLLGVYIINLVAYAIPLTLAGIGVQPTQQSPGWFRNLVSASGIDPTAGWQLLVAFVQNSLYITMATAITLVTFHVGVLIVRDSRDIVQSVHTVVYTTSAYLVAVFSGVWYLTNQAGVSGARVLVRNLQASFVYAIIDLLGADLELPGGRPEEIAANALSTEGQWILALLSVALLYYLFSLYLGARINHRATRSNALIAVAAVALSPAVYVTGSVLAYTLGFT</sequence>
<feature type="transmembrane region" description="Helical" evidence="1">
    <location>
        <begin position="103"/>
        <end position="123"/>
    </location>
</feature>
<feature type="transmembrane region" description="Helical" evidence="1">
    <location>
        <begin position="45"/>
        <end position="67"/>
    </location>
</feature>
<name>A0A7D5T2Q7_9EURY</name>
<organism evidence="2 3">
    <name type="scientific">Halosimplex pelagicum</name>
    <dbReference type="NCBI Taxonomy" id="869886"/>
    <lineage>
        <taxon>Archaea</taxon>
        <taxon>Methanobacteriati</taxon>
        <taxon>Methanobacteriota</taxon>
        <taxon>Stenosarchaea group</taxon>
        <taxon>Halobacteria</taxon>
        <taxon>Halobacteriales</taxon>
        <taxon>Haloarculaceae</taxon>
        <taxon>Halosimplex</taxon>
    </lineage>
</organism>
<evidence type="ECO:0000256" key="1">
    <source>
        <dbReference type="SAM" id="Phobius"/>
    </source>
</evidence>
<keyword evidence="1" id="KW-0472">Membrane</keyword>
<keyword evidence="1" id="KW-0812">Transmembrane</keyword>
<dbReference type="Proteomes" id="UP000509346">
    <property type="component" value="Chromosome"/>
</dbReference>
<feature type="transmembrane region" description="Helical" evidence="1">
    <location>
        <begin position="238"/>
        <end position="262"/>
    </location>
</feature>
<dbReference type="AlphaFoldDB" id="A0A7D5T2Q7"/>
<keyword evidence="1" id="KW-1133">Transmembrane helix</keyword>
<evidence type="ECO:0008006" key="4">
    <source>
        <dbReference type="Google" id="ProtNLM"/>
    </source>
</evidence>
<evidence type="ECO:0000313" key="2">
    <source>
        <dbReference type="EMBL" id="QLH81371.1"/>
    </source>
</evidence>
<feature type="transmembrane region" description="Helical" evidence="1">
    <location>
        <begin position="207"/>
        <end position="226"/>
    </location>
</feature>
<dbReference type="RefSeq" id="WP_179921299.1">
    <property type="nucleotide sequence ID" value="NZ_CP058909.1"/>
</dbReference>